<evidence type="ECO:0008006" key="2">
    <source>
        <dbReference type="Google" id="ProtNLM"/>
    </source>
</evidence>
<reference evidence="1" key="1">
    <citation type="submission" date="2018-05" db="EMBL/GenBank/DDBJ databases">
        <authorList>
            <person name="Lanie J.A."/>
            <person name="Ng W.-L."/>
            <person name="Kazmierczak K.M."/>
            <person name="Andrzejewski T.M."/>
            <person name="Davidsen T.M."/>
            <person name="Wayne K.J."/>
            <person name="Tettelin H."/>
            <person name="Glass J.I."/>
            <person name="Rusch D."/>
            <person name="Podicherti R."/>
            <person name="Tsui H.-C.T."/>
            <person name="Winkler M.E."/>
        </authorList>
    </citation>
    <scope>NUCLEOTIDE SEQUENCE</scope>
</reference>
<dbReference type="EMBL" id="UINC01192566">
    <property type="protein sequence ID" value="SVE07773.1"/>
    <property type="molecule type" value="Genomic_DNA"/>
</dbReference>
<gene>
    <name evidence="1" type="ORF">METZ01_LOCUS460627</name>
</gene>
<protein>
    <recommendedName>
        <fullName evidence="2">Lipoprotein</fullName>
    </recommendedName>
</protein>
<dbReference type="AlphaFoldDB" id="A0A383AJL7"/>
<proteinExistence type="predicted"/>
<evidence type="ECO:0000313" key="1">
    <source>
        <dbReference type="EMBL" id="SVE07773.1"/>
    </source>
</evidence>
<sequence>MGKYVIILSSIIFVCGCNPVIYMDIGQSPDGTVTVSGTQAEKAVLLVCDRVLVHNGYELDCKSKRPEEATSK</sequence>
<accession>A0A383AJL7</accession>
<name>A0A383AJL7_9ZZZZ</name>
<organism evidence="1">
    <name type="scientific">marine metagenome</name>
    <dbReference type="NCBI Taxonomy" id="408172"/>
    <lineage>
        <taxon>unclassified sequences</taxon>
        <taxon>metagenomes</taxon>
        <taxon>ecological metagenomes</taxon>
    </lineage>
</organism>
<dbReference type="PROSITE" id="PS51257">
    <property type="entry name" value="PROKAR_LIPOPROTEIN"/>
    <property type="match status" value="1"/>
</dbReference>